<organism evidence="4 5">
    <name type="scientific">Halteria grandinella</name>
    <dbReference type="NCBI Taxonomy" id="5974"/>
    <lineage>
        <taxon>Eukaryota</taxon>
        <taxon>Sar</taxon>
        <taxon>Alveolata</taxon>
        <taxon>Ciliophora</taxon>
        <taxon>Intramacronucleata</taxon>
        <taxon>Spirotrichea</taxon>
        <taxon>Stichotrichia</taxon>
        <taxon>Sporadotrichida</taxon>
        <taxon>Halteriidae</taxon>
        <taxon>Halteria</taxon>
    </lineage>
</organism>
<proteinExistence type="predicted"/>
<accession>A0A8J8NZ29</accession>
<feature type="compositionally biased region" description="Basic and acidic residues" evidence="2">
    <location>
        <begin position="350"/>
        <end position="373"/>
    </location>
</feature>
<dbReference type="Pfam" id="PF00035">
    <property type="entry name" value="dsrm"/>
    <property type="match status" value="2"/>
</dbReference>
<feature type="region of interest" description="Disordered" evidence="2">
    <location>
        <begin position="350"/>
        <end position="377"/>
    </location>
</feature>
<gene>
    <name evidence="4" type="ORF">FGO68_gene2765</name>
</gene>
<dbReference type="Proteomes" id="UP000785679">
    <property type="component" value="Unassembled WGS sequence"/>
</dbReference>
<name>A0A8J8NZ29_HALGN</name>
<evidence type="ECO:0000259" key="3">
    <source>
        <dbReference type="PROSITE" id="PS50137"/>
    </source>
</evidence>
<keyword evidence="5" id="KW-1185">Reference proteome</keyword>
<dbReference type="EMBL" id="RRYP01004321">
    <property type="protein sequence ID" value="TNV82965.1"/>
    <property type="molecule type" value="Genomic_DNA"/>
</dbReference>
<dbReference type="SMART" id="SM00358">
    <property type="entry name" value="DSRM"/>
    <property type="match status" value="2"/>
</dbReference>
<dbReference type="PROSITE" id="PS50137">
    <property type="entry name" value="DS_RBD"/>
    <property type="match status" value="1"/>
</dbReference>
<reference evidence="4" key="1">
    <citation type="submission" date="2019-06" db="EMBL/GenBank/DDBJ databases">
        <authorList>
            <person name="Zheng W."/>
        </authorList>
    </citation>
    <scope>NUCLEOTIDE SEQUENCE</scope>
    <source>
        <strain evidence="4">QDHG01</strain>
    </source>
</reference>
<dbReference type="Gene3D" id="3.30.160.20">
    <property type="match status" value="2"/>
</dbReference>
<dbReference type="OrthoDB" id="10268011at2759"/>
<comment type="caution">
    <text evidence="4">The sequence shown here is derived from an EMBL/GenBank/DDBJ whole genome shotgun (WGS) entry which is preliminary data.</text>
</comment>
<dbReference type="InterPro" id="IPR014720">
    <property type="entry name" value="dsRBD_dom"/>
</dbReference>
<keyword evidence="1" id="KW-0694">RNA-binding</keyword>
<dbReference type="SUPFAM" id="SSF54768">
    <property type="entry name" value="dsRNA-binding domain-like"/>
    <property type="match status" value="2"/>
</dbReference>
<sequence>MRGSTLAIYSTNCARSSRPQGPAMISSRYQWGGCNPFRDRHRARKAARYSKQMHLQSFRFQCRCGISDLNLYETGLGKSKKQAKTEAAKLVIDQLVGIPDAQAVMIQIMMASSMNENLLMQEVGKKRVMPDTMLQHNPQLMNPVIFQTSQPLPTVQSRSNAEAANRFILNHLGISGQKQQPPYPPQIIDTDISPHRTVVNKLAPPTLFKPEDLEKAEQTKQVFEQLQSWATKRGITYEFTNAPADNPGEYRRLLYFGKDLIGIGDGQTQRQAKINCARVALQNLEEGKTMQRPVSKDGFIAFLRENNDPKSILSQDMDEVVKEQQQIVQMAAIREREIEEQRRLDQIEQERKRRRDEKEALKQSELQRKLDEKRKKKEVKRRLKQLESMAKMTEKEKRKEIRLMEKRSSISQKYQVSQDELKVFEAYCLQRCIEIQLSIEDQYDFVKFMLKMQEFKKELEGLGVINLIPVGSSVNKVVRKSNFLVDIILNFNQKNINDANDHKSFQEFAEKLRSLIDDEFTRTGYFISSTQLYRTQQQQQGSLPVYSVTTEHKGPFCALINVTNNYDKKKLNARFFIQEISQLDTFYSIKHWNSMMQTMKDDIKFSVVLRLLKQWRDHQGLQCVLYPEVLDSVLQMTVINQHSLDDQLVANVVINLYLLIFQFSLLKYSQILARRIISEVFLQQRSDQRLWSSINLQLQEPVTLRANTIFYRKCQAKIRRRLHRQQRDVLSGQRNRNIRSYFEKIVL</sequence>
<protein>
    <recommendedName>
        <fullName evidence="3">DRBM domain-containing protein</fullName>
    </recommendedName>
</protein>
<evidence type="ECO:0000313" key="4">
    <source>
        <dbReference type="EMBL" id="TNV82965.1"/>
    </source>
</evidence>
<evidence type="ECO:0000256" key="1">
    <source>
        <dbReference type="PROSITE-ProRule" id="PRU00266"/>
    </source>
</evidence>
<evidence type="ECO:0000313" key="5">
    <source>
        <dbReference type="Proteomes" id="UP000785679"/>
    </source>
</evidence>
<dbReference type="AlphaFoldDB" id="A0A8J8NZ29"/>
<evidence type="ECO:0000256" key="2">
    <source>
        <dbReference type="SAM" id="MobiDB-lite"/>
    </source>
</evidence>
<feature type="domain" description="DRBM" evidence="3">
    <location>
        <begin position="59"/>
        <end position="97"/>
    </location>
</feature>
<dbReference type="GO" id="GO:0003723">
    <property type="term" value="F:RNA binding"/>
    <property type="evidence" value="ECO:0007669"/>
    <property type="project" value="UniProtKB-UniRule"/>
</dbReference>